<keyword evidence="2" id="KW-1185">Reference proteome</keyword>
<evidence type="ECO:0000313" key="2">
    <source>
        <dbReference type="Proteomes" id="UP000250235"/>
    </source>
</evidence>
<organism evidence="1 2">
    <name type="scientific">Dorcoceras hygrometricum</name>
    <dbReference type="NCBI Taxonomy" id="472368"/>
    <lineage>
        <taxon>Eukaryota</taxon>
        <taxon>Viridiplantae</taxon>
        <taxon>Streptophyta</taxon>
        <taxon>Embryophyta</taxon>
        <taxon>Tracheophyta</taxon>
        <taxon>Spermatophyta</taxon>
        <taxon>Magnoliopsida</taxon>
        <taxon>eudicotyledons</taxon>
        <taxon>Gunneridae</taxon>
        <taxon>Pentapetalae</taxon>
        <taxon>asterids</taxon>
        <taxon>lamiids</taxon>
        <taxon>Lamiales</taxon>
        <taxon>Gesneriaceae</taxon>
        <taxon>Didymocarpoideae</taxon>
        <taxon>Trichosporeae</taxon>
        <taxon>Loxocarpinae</taxon>
        <taxon>Dorcoceras</taxon>
    </lineage>
</organism>
<proteinExistence type="predicted"/>
<dbReference type="Proteomes" id="UP000250235">
    <property type="component" value="Unassembled WGS sequence"/>
</dbReference>
<gene>
    <name evidence="1" type="ORF">F511_36458</name>
</gene>
<sequence length="69" mass="7587">MTSAYLLEEAMSSKDDVSSKLQYIKQSTRSARAGSAMMKSVETSAISRELQCYQQLVLEVSDSKTMSLG</sequence>
<dbReference type="AlphaFoldDB" id="A0A2Z7BX73"/>
<protein>
    <submittedName>
        <fullName evidence="1">Uncharacterized protein</fullName>
    </submittedName>
</protein>
<accession>A0A2Z7BX73</accession>
<dbReference type="EMBL" id="KV001997">
    <property type="protein sequence ID" value="KZV38248.1"/>
    <property type="molecule type" value="Genomic_DNA"/>
</dbReference>
<name>A0A2Z7BX73_9LAMI</name>
<reference evidence="1 2" key="1">
    <citation type="journal article" date="2015" name="Proc. Natl. Acad. Sci. U.S.A.">
        <title>The resurrection genome of Boea hygrometrica: A blueprint for survival of dehydration.</title>
        <authorList>
            <person name="Xiao L."/>
            <person name="Yang G."/>
            <person name="Zhang L."/>
            <person name="Yang X."/>
            <person name="Zhao S."/>
            <person name="Ji Z."/>
            <person name="Zhou Q."/>
            <person name="Hu M."/>
            <person name="Wang Y."/>
            <person name="Chen M."/>
            <person name="Xu Y."/>
            <person name="Jin H."/>
            <person name="Xiao X."/>
            <person name="Hu G."/>
            <person name="Bao F."/>
            <person name="Hu Y."/>
            <person name="Wan P."/>
            <person name="Li L."/>
            <person name="Deng X."/>
            <person name="Kuang T."/>
            <person name="Xiang C."/>
            <person name="Zhu J.K."/>
            <person name="Oliver M.J."/>
            <person name="He Y."/>
        </authorList>
    </citation>
    <scope>NUCLEOTIDE SEQUENCE [LARGE SCALE GENOMIC DNA]</scope>
    <source>
        <strain evidence="2">cv. XS01</strain>
    </source>
</reference>
<evidence type="ECO:0000313" key="1">
    <source>
        <dbReference type="EMBL" id="KZV38248.1"/>
    </source>
</evidence>